<sequence length="1235" mass="142894">MYKRATSNVGEFHSLLKWCSSSGGGGEVFGFVLMVKPSFVVVDASVNVEDEKKRHFGRHEKKYVLLPYYSQLSIYLDEHFEHIKHGLVASVLVNENRPALRNYIYALKEFVETHGFRFSKGDHIKLIELLYLVMVKKDQWHDVVHYAARALEKLIKASEIRPSEAKLSSTKLLGYSDKFGKILPLNCESMLLPNALKKVYVFNSRRKESIIDQYLTSSCEDHKKYGAGLWFQTMWKMYEVAEMGKKWGDDLPNFFATLIYHNPDFMDWRPLYDTIFTRIIRALGLCIREGKVTVGDGSGSSSLDGFARFVSSTIGGPYCCRKQLEKMMKTIEPFLHPSNEGDHTAQVLSFLQYLIREFLGRYEDERIKKNKRKVSQEFYLKDVDVRSFVNALLQPILYSLYSKDGKSYELPAKLLMMLGTLEPGLVFPRFLENVYPAMFAVCEPHRLTQTLDCMFELVYIIGSDDKQGIERKKMEKDWVAEMEKHRSPDSPLARHSLQKLSTENKWELKNNFSTFRFHLFYFLEILIAGIDINDVSKANIAIHNLTLIFYIVPILDYSECVKHHTDLTPDEKSLCLLSTRLPVIAEWALDRMLAVIQCLAITAPKDSSSALGNFKDESTKESEEEKVLKKAIDRCVTALFTNTKYAITAKLSKKVLDFVKTNQFETQLATDMISSLIAQMTYTYIDNKDICFEMISLLLQCKSKVAYINGSIGLWYMLYMLSRIYPENTRYIADRLERPLKDWVPVREWGRMYEMAEAKMAWYVPSEKGKQLVEALLNKFLFPVVESLKDENMDRESLKKALTIINFGFSGGITCFALPPSPEFKSRHSVVPWFKPDSKNPSVLHWDIRPPSGENFCEHLVNILEKVAERLVSSKREHTQVLCTICKILHSIIHSNNADSHQLDTAVGEHGDIYTYMTIPISRKRHIFVLESQAYVAHMRNVVELPSEMFTDFHLRVARIIAKLIINDYSEVRYEALAVFSSLFSEHAIARETIVDDILPTLTNPDSTRDQLKVVDYPDVIDMYDDLWNDIGKLQKPARKHYECPKLTAFCNEWFKDLPKTGDWTAFKDPKILESARDARAARRAADKRTIYQKREIWGNQSLALKFSRKDGIRDQDILVDTLLELFGRKDLLHTRQKLCRAMLWRCQKEKCGLKTIKVHQHPLRNFGMRRCRVNTLQIIRGAASFSRNSNGQDVHHNDLKLPTSSYPDRFPSKFYTPYSAMLQTKHYSHFDNLR</sequence>
<dbReference type="WBParaSite" id="HPLM_0000621301-mRNA-1">
    <property type="protein sequence ID" value="HPLM_0000621301-mRNA-1"/>
    <property type="gene ID" value="HPLM_0000621301"/>
</dbReference>
<accession>A0A158QLC6</accession>
<feature type="domain" description="Proteasome activator Blm10 middle HEAT repeats region" evidence="1">
    <location>
        <begin position="324"/>
        <end position="463"/>
    </location>
</feature>
<dbReference type="AlphaFoldDB" id="A0A158QLC6"/>
<keyword evidence="3" id="KW-1185">Reference proteome</keyword>
<evidence type="ECO:0000259" key="1">
    <source>
        <dbReference type="Pfam" id="PF16507"/>
    </source>
</evidence>
<reference evidence="2 3" key="2">
    <citation type="submission" date="2018-11" db="EMBL/GenBank/DDBJ databases">
        <authorList>
            <consortium name="Pathogen Informatics"/>
        </authorList>
    </citation>
    <scope>NUCLEOTIDE SEQUENCE [LARGE SCALE GENOMIC DNA]</scope>
    <source>
        <strain evidence="2 3">MHpl1</strain>
    </source>
</reference>
<organism evidence="4">
    <name type="scientific">Haemonchus placei</name>
    <name type="common">Barber's pole worm</name>
    <dbReference type="NCBI Taxonomy" id="6290"/>
    <lineage>
        <taxon>Eukaryota</taxon>
        <taxon>Metazoa</taxon>
        <taxon>Ecdysozoa</taxon>
        <taxon>Nematoda</taxon>
        <taxon>Chromadorea</taxon>
        <taxon>Rhabditida</taxon>
        <taxon>Rhabditina</taxon>
        <taxon>Rhabditomorpha</taxon>
        <taxon>Strongyloidea</taxon>
        <taxon>Trichostrongylidae</taxon>
        <taxon>Haemonchus</taxon>
    </lineage>
</organism>
<dbReference type="Pfam" id="PF16507">
    <property type="entry name" value="HEAT_PSME4_mid"/>
    <property type="match status" value="2"/>
</dbReference>
<dbReference type="PANTHER" id="PTHR32170:SF4">
    <property type="entry name" value="DUF3437 DOMAIN-CONTAINING PROTEIN-RELATED"/>
    <property type="match status" value="1"/>
</dbReference>
<dbReference type="EMBL" id="UZAF01016459">
    <property type="protein sequence ID" value="VDO28298.1"/>
    <property type="molecule type" value="Genomic_DNA"/>
</dbReference>
<dbReference type="OrthoDB" id="17907at2759"/>
<name>A0A158QLC6_HAEPC</name>
<proteinExistence type="predicted"/>
<evidence type="ECO:0000313" key="4">
    <source>
        <dbReference type="WBParaSite" id="HPLM_0000621301-mRNA-1"/>
    </source>
</evidence>
<dbReference type="InterPro" id="IPR032430">
    <property type="entry name" value="Blm10_mid"/>
</dbReference>
<gene>
    <name evidence="2" type="ORF">HPLM_LOCUS6205</name>
</gene>
<dbReference type="Proteomes" id="UP000268014">
    <property type="component" value="Unassembled WGS sequence"/>
</dbReference>
<reference evidence="4" key="1">
    <citation type="submission" date="2016-04" db="UniProtKB">
        <authorList>
            <consortium name="WormBaseParasite"/>
        </authorList>
    </citation>
    <scope>IDENTIFICATION</scope>
</reference>
<dbReference type="GO" id="GO:0005634">
    <property type="term" value="C:nucleus"/>
    <property type="evidence" value="ECO:0007669"/>
    <property type="project" value="TreeGrafter"/>
</dbReference>
<dbReference type="SUPFAM" id="SSF48371">
    <property type="entry name" value="ARM repeat"/>
    <property type="match status" value="1"/>
</dbReference>
<dbReference type="InterPro" id="IPR016024">
    <property type="entry name" value="ARM-type_fold"/>
</dbReference>
<dbReference type="OMA" id="FRFSKGD"/>
<dbReference type="STRING" id="6290.A0A158QLC6"/>
<dbReference type="GO" id="GO:0070628">
    <property type="term" value="F:proteasome binding"/>
    <property type="evidence" value="ECO:0007669"/>
    <property type="project" value="InterPro"/>
</dbReference>
<dbReference type="GO" id="GO:0010499">
    <property type="term" value="P:proteasomal ubiquitin-independent protein catabolic process"/>
    <property type="evidence" value="ECO:0007669"/>
    <property type="project" value="TreeGrafter"/>
</dbReference>
<dbReference type="GO" id="GO:0005829">
    <property type="term" value="C:cytosol"/>
    <property type="evidence" value="ECO:0007669"/>
    <property type="project" value="TreeGrafter"/>
</dbReference>
<protein>
    <submittedName>
        <fullName evidence="4">BLM10_mid domain-containing protein</fullName>
    </submittedName>
</protein>
<dbReference type="InterPro" id="IPR035309">
    <property type="entry name" value="PSME4"/>
</dbReference>
<evidence type="ECO:0000313" key="2">
    <source>
        <dbReference type="EMBL" id="VDO28298.1"/>
    </source>
</evidence>
<dbReference type="GO" id="GO:0016504">
    <property type="term" value="F:peptidase activator activity"/>
    <property type="evidence" value="ECO:0007669"/>
    <property type="project" value="InterPro"/>
</dbReference>
<feature type="domain" description="Proteasome activator Blm10 middle HEAT repeats region" evidence="1">
    <location>
        <begin position="672"/>
        <end position="792"/>
    </location>
</feature>
<dbReference type="PANTHER" id="PTHR32170">
    <property type="entry name" value="PROTEASOME ACTIVATOR COMPLEX SUBUNIT 4"/>
    <property type="match status" value="1"/>
</dbReference>
<evidence type="ECO:0000313" key="3">
    <source>
        <dbReference type="Proteomes" id="UP000268014"/>
    </source>
</evidence>